<dbReference type="Pfam" id="PF09420">
    <property type="entry name" value="Nop16"/>
    <property type="match status" value="1"/>
</dbReference>
<dbReference type="PANTHER" id="PTHR13243:SF1">
    <property type="entry name" value="NUCLEOLAR PROTEIN 16"/>
    <property type="match status" value="1"/>
</dbReference>
<feature type="region of interest" description="Disordered" evidence="8">
    <location>
        <begin position="132"/>
        <end position="163"/>
    </location>
</feature>
<dbReference type="GO" id="GO:0042273">
    <property type="term" value="P:ribosomal large subunit biogenesis"/>
    <property type="evidence" value="ECO:0007669"/>
    <property type="project" value="TreeGrafter"/>
</dbReference>
<dbReference type="GO" id="GO:0005730">
    <property type="term" value="C:nucleolus"/>
    <property type="evidence" value="ECO:0007669"/>
    <property type="project" value="UniProtKB-SubCell"/>
</dbReference>
<comment type="caution">
    <text evidence="9">The sequence shown here is derived from an EMBL/GenBank/DDBJ whole genome shotgun (WGS) entry which is preliminary data.</text>
</comment>
<reference evidence="9" key="1">
    <citation type="journal article" date="2019" name="Beilstein J. Org. Chem.">
        <title>Nanangenines: drimane sesquiterpenoids as the dominant metabolite cohort of a novel Australian fungus, Aspergillus nanangensis.</title>
        <authorList>
            <person name="Lacey H.J."/>
            <person name="Gilchrist C.L.M."/>
            <person name="Crombie A."/>
            <person name="Kalaitzis J.A."/>
            <person name="Vuong D."/>
            <person name="Rutledge P.J."/>
            <person name="Turner P."/>
            <person name="Pitt J.I."/>
            <person name="Lacey E."/>
            <person name="Chooi Y.H."/>
            <person name="Piggott A.M."/>
        </authorList>
    </citation>
    <scope>NUCLEOTIDE SEQUENCE</scope>
    <source>
        <strain evidence="9">MST-FP2251</strain>
    </source>
</reference>
<feature type="compositionally biased region" description="Basic and acidic residues" evidence="8">
    <location>
        <begin position="171"/>
        <end position="182"/>
    </location>
</feature>
<evidence type="ECO:0000256" key="1">
    <source>
        <dbReference type="ARBA" id="ARBA00002889"/>
    </source>
</evidence>
<feature type="region of interest" description="Disordered" evidence="8">
    <location>
        <begin position="1"/>
        <end position="26"/>
    </location>
</feature>
<evidence type="ECO:0000313" key="9">
    <source>
        <dbReference type="EMBL" id="KAF9884507.1"/>
    </source>
</evidence>
<comment type="function">
    <text evidence="1">Involved in the biogenesis of the 60S ribosomal subunit.</text>
</comment>
<evidence type="ECO:0000256" key="6">
    <source>
        <dbReference type="ARBA" id="ARBA00023242"/>
    </source>
</evidence>
<dbReference type="Proteomes" id="UP001194746">
    <property type="component" value="Unassembled WGS sequence"/>
</dbReference>
<evidence type="ECO:0000256" key="3">
    <source>
        <dbReference type="ARBA" id="ARBA00008479"/>
    </source>
</evidence>
<feature type="compositionally biased region" description="Basic residues" evidence="8">
    <location>
        <begin position="1"/>
        <end position="24"/>
    </location>
</feature>
<comment type="subunit">
    <text evidence="4">Component of the pre-66S ribosomal particle.</text>
</comment>
<gene>
    <name evidence="9" type="primary">NOP16</name>
    <name evidence="9" type="ORF">FE257_001694</name>
</gene>
<comment type="subcellular location">
    <subcellularLocation>
        <location evidence="2">Nucleus</location>
        <location evidence="2">Nucleolus</location>
    </subcellularLocation>
</comment>
<dbReference type="AlphaFoldDB" id="A0AAD4CF21"/>
<keyword evidence="7" id="KW-0687">Ribonucleoprotein</keyword>
<keyword evidence="10" id="KW-1185">Reference proteome</keyword>
<dbReference type="InterPro" id="IPR019002">
    <property type="entry name" value="Ribosome_biogenesis_Nop16"/>
</dbReference>
<reference evidence="9" key="2">
    <citation type="submission" date="2020-02" db="EMBL/GenBank/DDBJ databases">
        <authorList>
            <person name="Gilchrist C.L.M."/>
            <person name="Chooi Y.-H."/>
        </authorList>
    </citation>
    <scope>NUCLEOTIDE SEQUENCE</scope>
    <source>
        <strain evidence="9">MST-FP2251</strain>
    </source>
</reference>
<accession>A0AAD4CF21</accession>
<name>A0AAD4CF21_ASPNN</name>
<evidence type="ECO:0000256" key="7">
    <source>
        <dbReference type="ARBA" id="ARBA00023274"/>
    </source>
</evidence>
<feature type="region of interest" description="Disordered" evidence="8">
    <location>
        <begin position="170"/>
        <end position="189"/>
    </location>
</feature>
<proteinExistence type="inferred from homology"/>
<dbReference type="EMBL" id="VCAU01000120">
    <property type="protein sequence ID" value="KAF9884507.1"/>
    <property type="molecule type" value="Genomic_DNA"/>
</dbReference>
<dbReference type="GO" id="GO:1990904">
    <property type="term" value="C:ribonucleoprotein complex"/>
    <property type="evidence" value="ECO:0007669"/>
    <property type="project" value="UniProtKB-KW"/>
</dbReference>
<keyword evidence="6" id="KW-0539">Nucleus</keyword>
<evidence type="ECO:0000256" key="4">
    <source>
        <dbReference type="ARBA" id="ARBA00011187"/>
    </source>
</evidence>
<sequence length="238" mass="26964">MGNIRQNKKNRSSLPKAKSKRKGMLKNGNKKINVLGNAIIAENWDRKLTLTQNYRRLGLVHRLNAPTGGSEKRAKDDGTVEGDPEDSLHIKGSVEASTKSIGLGEIKVERDPETGKILRVLGRDDEVEIGGRKRRRANPLNDPLNDLSDNEEGDLSTKKKNDSIIVQQLERQADMEGKEVKAKKPRHMSQREAEWIQTLIQRHGDNIGAMVRDRKLNPMQQTEGDLNRRIRKWKEAQA</sequence>
<organism evidence="9 10">
    <name type="scientific">Aspergillus nanangensis</name>
    <dbReference type="NCBI Taxonomy" id="2582783"/>
    <lineage>
        <taxon>Eukaryota</taxon>
        <taxon>Fungi</taxon>
        <taxon>Dikarya</taxon>
        <taxon>Ascomycota</taxon>
        <taxon>Pezizomycotina</taxon>
        <taxon>Eurotiomycetes</taxon>
        <taxon>Eurotiomycetidae</taxon>
        <taxon>Eurotiales</taxon>
        <taxon>Aspergillaceae</taxon>
        <taxon>Aspergillus</taxon>
        <taxon>Aspergillus subgen. Circumdati</taxon>
    </lineage>
</organism>
<evidence type="ECO:0000256" key="8">
    <source>
        <dbReference type="SAM" id="MobiDB-lite"/>
    </source>
</evidence>
<comment type="similarity">
    <text evidence="3">Belongs to the NOP16 family.</text>
</comment>
<evidence type="ECO:0000256" key="5">
    <source>
        <dbReference type="ARBA" id="ARBA00015522"/>
    </source>
</evidence>
<evidence type="ECO:0000256" key="2">
    <source>
        <dbReference type="ARBA" id="ARBA00004604"/>
    </source>
</evidence>
<feature type="region of interest" description="Disordered" evidence="8">
    <location>
        <begin position="64"/>
        <end position="86"/>
    </location>
</feature>
<protein>
    <recommendedName>
        <fullName evidence="5">Nucleolar protein 16</fullName>
    </recommendedName>
</protein>
<evidence type="ECO:0000313" key="10">
    <source>
        <dbReference type="Proteomes" id="UP001194746"/>
    </source>
</evidence>
<dbReference type="PANTHER" id="PTHR13243">
    <property type="entry name" value="HSPC111 PROTEIN-RELATED"/>
    <property type="match status" value="1"/>
</dbReference>